<dbReference type="AlphaFoldDB" id="A0ABD2CZ22"/>
<sequence>MCQIIKAEEEADAAHEFITNLPNDLSITIATIDINIEFYYTRYENIRSEEWSKKLEIRTEEGTSLATALACIM</sequence>
<name>A0ABD2CZ22_VESMC</name>
<keyword evidence="3" id="KW-1185">Reference proteome</keyword>
<proteinExistence type="predicted"/>
<evidence type="ECO:0000313" key="1">
    <source>
        <dbReference type="EMBL" id="KAL2750382.1"/>
    </source>
</evidence>
<dbReference type="EMBL" id="JAYRBN010000013">
    <property type="protein sequence ID" value="KAL2750382.1"/>
    <property type="molecule type" value="Genomic_DNA"/>
</dbReference>
<dbReference type="EMBL" id="JAYRBN010000013">
    <property type="protein sequence ID" value="KAL2750406.1"/>
    <property type="molecule type" value="Genomic_DNA"/>
</dbReference>
<evidence type="ECO:0000313" key="2">
    <source>
        <dbReference type="EMBL" id="KAL2750406.1"/>
    </source>
</evidence>
<dbReference type="Proteomes" id="UP001607303">
    <property type="component" value="Unassembled WGS sequence"/>
</dbReference>
<gene>
    <name evidence="1" type="ORF">V1477_001367</name>
    <name evidence="2" type="ORF">V1477_001391</name>
</gene>
<reference evidence="1 3" key="1">
    <citation type="journal article" date="2024" name="Ann. Entomol. Soc. Am.">
        <title>Genomic analyses of the southern and eastern yellowjacket wasps (Hymenoptera: Vespidae) reveal evolutionary signatures of social life.</title>
        <authorList>
            <person name="Catto M.A."/>
            <person name="Caine P.B."/>
            <person name="Orr S.E."/>
            <person name="Hunt B.G."/>
            <person name="Goodisman M.A.D."/>
        </authorList>
    </citation>
    <scope>NUCLEOTIDE SEQUENCE [LARGE SCALE GENOMIC DNA]</scope>
    <source>
        <strain evidence="1">232</strain>
        <tissue evidence="1">Head and thorax</tissue>
    </source>
</reference>
<protein>
    <submittedName>
        <fullName evidence="1">Uncharacterized protein</fullName>
    </submittedName>
</protein>
<comment type="caution">
    <text evidence="1">The sequence shown here is derived from an EMBL/GenBank/DDBJ whole genome shotgun (WGS) entry which is preliminary data.</text>
</comment>
<evidence type="ECO:0000313" key="3">
    <source>
        <dbReference type="Proteomes" id="UP001607303"/>
    </source>
</evidence>
<accession>A0ABD2CZ22</accession>
<organism evidence="1 3">
    <name type="scientific">Vespula maculifrons</name>
    <name type="common">Eastern yellow jacket</name>
    <name type="synonym">Wasp</name>
    <dbReference type="NCBI Taxonomy" id="7453"/>
    <lineage>
        <taxon>Eukaryota</taxon>
        <taxon>Metazoa</taxon>
        <taxon>Ecdysozoa</taxon>
        <taxon>Arthropoda</taxon>
        <taxon>Hexapoda</taxon>
        <taxon>Insecta</taxon>
        <taxon>Pterygota</taxon>
        <taxon>Neoptera</taxon>
        <taxon>Endopterygota</taxon>
        <taxon>Hymenoptera</taxon>
        <taxon>Apocrita</taxon>
        <taxon>Aculeata</taxon>
        <taxon>Vespoidea</taxon>
        <taxon>Vespidae</taxon>
        <taxon>Vespinae</taxon>
        <taxon>Vespula</taxon>
    </lineage>
</organism>